<reference evidence="3 4" key="1">
    <citation type="submission" date="2022-01" db="EMBL/GenBank/DDBJ databases">
        <title>Dethiosulfovibrio faecalis sp. nov., a novel proteolytic, non-sulfur-reducing bacterium isolated from a marine aquaculture solid waste bioreactor.</title>
        <authorList>
            <person name="Grabowski S."/>
            <person name="Apolinario E."/>
            <person name="Schneider N."/>
            <person name="Marshall C.W."/>
            <person name="Sowers K.R."/>
        </authorList>
    </citation>
    <scope>NUCLEOTIDE SEQUENCE [LARGE SCALE GENOMIC DNA]</scope>
    <source>
        <strain evidence="3 4">DSM 12537</strain>
    </source>
</reference>
<organism evidence="3 4">
    <name type="scientific">Dethiosulfovibrio marinus</name>
    <dbReference type="NCBI Taxonomy" id="133532"/>
    <lineage>
        <taxon>Bacteria</taxon>
        <taxon>Thermotogati</taxon>
        <taxon>Synergistota</taxon>
        <taxon>Synergistia</taxon>
        <taxon>Synergistales</taxon>
        <taxon>Dethiosulfovibrionaceae</taxon>
        <taxon>Dethiosulfovibrio</taxon>
    </lineage>
</organism>
<dbReference type="Proteomes" id="UP001200430">
    <property type="component" value="Unassembled WGS sequence"/>
</dbReference>
<gene>
    <name evidence="3" type="primary">larA</name>
    <name evidence="3" type="ORF">L2W38_08535</name>
</gene>
<dbReference type="NCBIfam" id="NF033504">
    <property type="entry name" value="Ni_dep_LarA"/>
    <property type="match status" value="1"/>
</dbReference>
<dbReference type="PANTHER" id="PTHR33171">
    <property type="entry name" value="LAR_N DOMAIN-CONTAINING PROTEIN"/>
    <property type="match status" value="1"/>
</dbReference>
<evidence type="ECO:0000259" key="2">
    <source>
        <dbReference type="Pfam" id="PF21113"/>
    </source>
</evidence>
<feature type="domain" description="LarA-like N-terminal" evidence="1">
    <location>
        <begin position="8"/>
        <end position="203"/>
    </location>
</feature>
<dbReference type="Pfam" id="PF09861">
    <property type="entry name" value="Lar_N"/>
    <property type="match status" value="1"/>
</dbReference>
<keyword evidence="4" id="KW-1185">Reference proteome</keyword>
<dbReference type="InterPro" id="IPR048520">
    <property type="entry name" value="LarA_C"/>
</dbReference>
<comment type="caution">
    <text evidence="3">The sequence shown here is derived from an EMBL/GenBank/DDBJ whole genome shotgun (WGS) entry which is preliminary data.</text>
</comment>
<evidence type="ECO:0000313" key="4">
    <source>
        <dbReference type="Proteomes" id="UP001200430"/>
    </source>
</evidence>
<dbReference type="InterPro" id="IPR048068">
    <property type="entry name" value="LarA-like"/>
</dbReference>
<sequence>MKEYTLKFGKGYEKFVLGEETLLGVLKSNPRDGAPSEEDAIRSALENPIASERLKDKVSPGEKVCIVICDITRAWQHTASYLPLLVEEIKAGGVEESDIFFLSATGTHRKQTEEEHSVLLGKLAGRFKVIDHISQDEESLEYVGTTSFGTPVKLNKSALEADHIVITGGIVYHFMAGWGGGRKAILPGIAGHETIMKNHALALKPLPDSGRNESCRSGNLEGNVIHMDMVEAASMVNPTFALNVILDGQGNIAWAVAGNWKEAHLEGTRIVDEVDRISITEKADLVVASAGGFPKDINLYQTSKTIINGLEAVKPGGTMIVLSACSEGFGHPEVRSMLMDFPDQNAREAELRRAFSIAKFVGYVIAEAALTCRFILVTEINQEELQGTGIIAVRSLEEGLSKAKPGEIRKPTAWLMPMGANTLPQLRI</sequence>
<accession>A0ABS9ENV6</accession>
<dbReference type="Pfam" id="PF21113">
    <property type="entry name" value="LarA_C"/>
    <property type="match status" value="1"/>
</dbReference>
<proteinExistence type="predicted"/>
<dbReference type="InterPro" id="IPR043166">
    <property type="entry name" value="LarA-like_C"/>
</dbReference>
<dbReference type="Gene3D" id="3.90.226.30">
    <property type="match status" value="1"/>
</dbReference>
<dbReference type="EMBL" id="JAKGUD010000008">
    <property type="protein sequence ID" value="MCF4142864.1"/>
    <property type="molecule type" value="Genomic_DNA"/>
</dbReference>
<dbReference type="Gene3D" id="3.40.50.11440">
    <property type="match status" value="1"/>
</dbReference>
<name>A0ABS9ENV6_9BACT</name>
<dbReference type="RefSeq" id="WP_236099580.1">
    <property type="nucleotide sequence ID" value="NZ_JAKGUD010000008.1"/>
</dbReference>
<protein>
    <submittedName>
        <fullName evidence="3">Nickel-dependent lactate racemase</fullName>
    </submittedName>
</protein>
<dbReference type="PANTHER" id="PTHR33171:SF17">
    <property type="entry name" value="LARA-LIKE N-TERMINAL DOMAIN-CONTAINING PROTEIN"/>
    <property type="match status" value="1"/>
</dbReference>
<dbReference type="InterPro" id="IPR047926">
    <property type="entry name" value="Ni_dep_LarA"/>
</dbReference>
<feature type="domain" description="Lactate racemase C-terminal" evidence="2">
    <location>
        <begin position="281"/>
        <end position="407"/>
    </location>
</feature>
<evidence type="ECO:0000259" key="1">
    <source>
        <dbReference type="Pfam" id="PF09861"/>
    </source>
</evidence>
<dbReference type="InterPro" id="IPR018657">
    <property type="entry name" value="LarA-like_N"/>
</dbReference>
<evidence type="ECO:0000313" key="3">
    <source>
        <dbReference type="EMBL" id="MCF4142864.1"/>
    </source>
</evidence>